<accession>A0A8C4QPA8</accession>
<dbReference type="InterPro" id="IPR045240">
    <property type="entry name" value="Ribosomal_uL4_euk/arch"/>
</dbReference>
<evidence type="ECO:0000313" key="4">
    <source>
        <dbReference type="Ensembl" id="ENSEBUP00000017375.1"/>
    </source>
</evidence>
<keyword evidence="2" id="KW-0689">Ribosomal protein</keyword>
<evidence type="ECO:0000313" key="5">
    <source>
        <dbReference type="Proteomes" id="UP000694388"/>
    </source>
</evidence>
<comment type="similarity">
    <text evidence="1">Belongs to the universal ribosomal protein uL4 family.</text>
</comment>
<dbReference type="GeneTree" id="ENSGT00390000018145"/>
<dbReference type="OMA" id="TICHFEF"/>
<reference evidence="4" key="1">
    <citation type="submission" date="2025-08" db="UniProtKB">
        <authorList>
            <consortium name="Ensembl"/>
        </authorList>
    </citation>
    <scope>IDENTIFICATION</scope>
</reference>
<reference evidence="4" key="2">
    <citation type="submission" date="2025-09" db="UniProtKB">
        <authorList>
            <consortium name="Ensembl"/>
        </authorList>
    </citation>
    <scope>IDENTIFICATION</scope>
</reference>
<dbReference type="PANTHER" id="PTHR19431">
    <property type="entry name" value="60S RIBOSOMAL PROTEIN L4"/>
    <property type="match status" value="1"/>
</dbReference>
<dbReference type="InterPro" id="IPR023574">
    <property type="entry name" value="Ribosomal_uL4_dom_sf"/>
</dbReference>
<evidence type="ECO:0000256" key="3">
    <source>
        <dbReference type="ARBA" id="ARBA00023274"/>
    </source>
</evidence>
<dbReference type="Gene3D" id="3.40.1370.10">
    <property type="match status" value="1"/>
</dbReference>
<dbReference type="GO" id="GO:0005840">
    <property type="term" value="C:ribosome"/>
    <property type="evidence" value="ECO:0007669"/>
    <property type="project" value="UniProtKB-KW"/>
</dbReference>
<dbReference type="SUPFAM" id="SSF52166">
    <property type="entry name" value="Ribosomal protein L4"/>
    <property type="match status" value="1"/>
</dbReference>
<proteinExistence type="inferred from homology"/>
<dbReference type="AlphaFoldDB" id="A0A8C4QPA8"/>
<dbReference type="GO" id="GO:1990904">
    <property type="term" value="C:ribonucleoprotein complex"/>
    <property type="evidence" value="ECO:0007669"/>
    <property type="project" value="UniProtKB-KW"/>
</dbReference>
<sequence>MLCVLPLTRQACARPLVTVYGEKGDASGRLVVLPAVFRAPIRPDIVNFVHSNVRKNNRQPYAVSAKAGGFKLRARPGHGGVKRNNNIAFGGGASFAPRDWILLPISPKALFTFFSVTTSDLFTSTGHAIQGIPEVPLVVEDKVQSHKKTKEAVLLLKLNAWSDI</sequence>
<name>A0A8C4QPA8_EPTBU</name>
<evidence type="ECO:0000256" key="2">
    <source>
        <dbReference type="ARBA" id="ARBA00022980"/>
    </source>
</evidence>
<keyword evidence="3" id="KW-0687">Ribonucleoprotein</keyword>
<dbReference type="GO" id="GO:0003735">
    <property type="term" value="F:structural constituent of ribosome"/>
    <property type="evidence" value="ECO:0007669"/>
    <property type="project" value="InterPro"/>
</dbReference>
<dbReference type="Proteomes" id="UP000694388">
    <property type="component" value="Unplaced"/>
</dbReference>
<evidence type="ECO:0000256" key="1">
    <source>
        <dbReference type="ARBA" id="ARBA00010528"/>
    </source>
</evidence>
<organism evidence="4 5">
    <name type="scientific">Eptatretus burgeri</name>
    <name type="common">Inshore hagfish</name>
    <dbReference type="NCBI Taxonomy" id="7764"/>
    <lineage>
        <taxon>Eukaryota</taxon>
        <taxon>Metazoa</taxon>
        <taxon>Chordata</taxon>
        <taxon>Craniata</taxon>
        <taxon>Vertebrata</taxon>
        <taxon>Cyclostomata</taxon>
        <taxon>Myxini</taxon>
        <taxon>Myxiniformes</taxon>
        <taxon>Myxinidae</taxon>
        <taxon>Eptatretinae</taxon>
        <taxon>Eptatretus</taxon>
    </lineage>
</organism>
<dbReference type="Ensembl" id="ENSEBUT00000017951.1">
    <property type="protein sequence ID" value="ENSEBUP00000017375.1"/>
    <property type="gene ID" value="ENSEBUG00000010850.1"/>
</dbReference>
<keyword evidence="5" id="KW-1185">Reference proteome</keyword>
<dbReference type="GO" id="GO:0006412">
    <property type="term" value="P:translation"/>
    <property type="evidence" value="ECO:0007669"/>
    <property type="project" value="InterPro"/>
</dbReference>
<protein>
    <submittedName>
        <fullName evidence="4">Uncharacterized protein</fullName>
    </submittedName>
</protein>